<evidence type="ECO:0000313" key="3">
    <source>
        <dbReference type="Proteomes" id="UP001054837"/>
    </source>
</evidence>
<accession>A0AAV4V7U6</accession>
<name>A0AAV4V7U6_9ARAC</name>
<reference evidence="2 3" key="1">
    <citation type="submission" date="2021-06" db="EMBL/GenBank/DDBJ databases">
        <title>Caerostris darwini draft genome.</title>
        <authorList>
            <person name="Kono N."/>
            <person name="Arakawa K."/>
        </authorList>
    </citation>
    <scope>NUCLEOTIDE SEQUENCE [LARGE SCALE GENOMIC DNA]</scope>
</reference>
<comment type="caution">
    <text evidence="2">The sequence shown here is derived from an EMBL/GenBank/DDBJ whole genome shotgun (WGS) entry which is preliminary data.</text>
</comment>
<proteinExistence type="predicted"/>
<evidence type="ECO:0000313" key="2">
    <source>
        <dbReference type="EMBL" id="GIY66001.1"/>
    </source>
</evidence>
<dbReference type="Proteomes" id="UP001054837">
    <property type="component" value="Unassembled WGS sequence"/>
</dbReference>
<organism evidence="2 3">
    <name type="scientific">Caerostris darwini</name>
    <dbReference type="NCBI Taxonomy" id="1538125"/>
    <lineage>
        <taxon>Eukaryota</taxon>
        <taxon>Metazoa</taxon>
        <taxon>Ecdysozoa</taxon>
        <taxon>Arthropoda</taxon>
        <taxon>Chelicerata</taxon>
        <taxon>Arachnida</taxon>
        <taxon>Araneae</taxon>
        <taxon>Araneomorphae</taxon>
        <taxon>Entelegynae</taxon>
        <taxon>Araneoidea</taxon>
        <taxon>Araneidae</taxon>
        <taxon>Caerostris</taxon>
    </lineage>
</organism>
<protein>
    <recommendedName>
        <fullName evidence="4">Ribosomal protein L32</fullName>
    </recommendedName>
</protein>
<dbReference type="AlphaFoldDB" id="A0AAV4V7U6"/>
<evidence type="ECO:0000256" key="1">
    <source>
        <dbReference type="SAM" id="MobiDB-lite"/>
    </source>
</evidence>
<gene>
    <name evidence="2" type="ORF">CDAR_454171</name>
</gene>
<feature type="region of interest" description="Disordered" evidence="1">
    <location>
        <begin position="1"/>
        <end position="20"/>
    </location>
</feature>
<dbReference type="EMBL" id="BPLQ01012517">
    <property type="protein sequence ID" value="GIY66001.1"/>
    <property type="molecule type" value="Genomic_DNA"/>
</dbReference>
<evidence type="ECO:0008006" key="4">
    <source>
        <dbReference type="Google" id="ProtNLM"/>
    </source>
</evidence>
<keyword evidence="3" id="KW-1185">Reference proteome</keyword>
<sequence>MQKRKTPFGSKSKSHVISPRRHPNAHGFFCIESATMFLPMQEKKGRFAFSYSYLKGFDSSSYEWPQHQNANASLCASRNGFSSLWSKQSKEKKLVNCWCYLFF</sequence>